<sequence length="82" mass="9055">MKTKWLLGAFLFAFTFAADGHSGRLDKKGGHNCSKKSKEKGLCSGYHYHRDGDIAHSHDSEKHSHVAEKSKKEKAVADTPTT</sequence>
<gene>
    <name evidence="3" type="ORF">GCM10023150_16390</name>
</gene>
<dbReference type="EMBL" id="BAABFU010000002">
    <property type="protein sequence ID" value="GAA4350547.1"/>
    <property type="molecule type" value="Genomic_DNA"/>
</dbReference>
<evidence type="ECO:0000313" key="3">
    <source>
        <dbReference type="EMBL" id="GAA4350547.1"/>
    </source>
</evidence>
<evidence type="ECO:0000256" key="2">
    <source>
        <dbReference type="SAM" id="SignalP"/>
    </source>
</evidence>
<feature type="compositionally biased region" description="Basic and acidic residues" evidence="1">
    <location>
        <begin position="54"/>
        <end position="76"/>
    </location>
</feature>
<keyword evidence="4" id="KW-1185">Reference proteome</keyword>
<evidence type="ECO:0000313" key="4">
    <source>
        <dbReference type="Proteomes" id="UP001501294"/>
    </source>
</evidence>
<protein>
    <recommendedName>
        <fullName evidence="5">YHYH domain-containing protein</fullName>
    </recommendedName>
</protein>
<dbReference type="NCBIfam" id="NF033223">
    <property type="entry name" value="YHYH_alt"/>
    <property type="match status" value="1"/>
</dbReference>
<dbReference type="InterPro" id="IPR047773">
    <property type="entry name" value="YHYH_dom_bact"/>
</dbReference>
<proteinExistence type="predicted"/>
<name>A0ABP8I3D5_9GAMM</name>
<evidence type="ECO:0008006" key="5">
    <source>
        <dbReference type="Google" id="ProtNLM"/>
    </source>
</evidence>
<reference evidence="4" key="1">
    <citation type="journal article" date="2019" name="Int. J. Syst. Evol. Microbiol.">
        <title>The Global Catalogue of Microorganisms (GCM) 10K type strain sequencing project: providing services to taxonomists for standard genome sequencing and annotation.</title>
        <authorList>
            <consortium name="The Broad Institute Genomics Platform"/>
            <consortium name="The Broad Institute Genome Sequencing Center for Infectious Disease"/>
            <person name="Wu L."/>
            <person name="Ma J."/>
        </authorList>
    </citation>
    <scope>NUCLEOTIDE SEQUENCE [LARGE SCALE GENOMIC DNA]</scope>
    <source>
        <strain evidence="4">JCM 17727</strain>
    </source>
</reference>
<accession>A0ABP8I3D5</accession>
<evidence type="ECO:0000256" key="1">
    <source>
        <dbReference type="SAM" id="MobiDB-lite"/>
    </source>
</evidence>
<feature type="region of interest" description="Disordered" evidence="1">
    <location>
        <begin position="54"/>
        <end position="82"/>
    </location>
</feature>
<dbReference type="RefSeq" id="WP_223578512.1">
    <property type="nucleotide sequence ID" value="NZ_BAABFU010000002.1"/>
</dbReference>
<keyword evidence="2" id="KW-0732">Signal</keyword>
<dbReference type="Proteomes" id="UP001501294">
    <property type="component" value="Unassembled WGS sequence"/>
</dbReference>
<feature type="signal peptide" evidence="2">
    <location>
        <begin position="1"/>
        <end position="17"/>
    </location>
</feature>
<feature type="chain" id="PRO_5045549266" description="YHYH domain-containing protein" evidence="2">
    <location>
        <begin position="18"/>
        <end position="82"/>
    </location>
</feature>
<comment type="caution">
    <text evidence="3">The sequence shown here is derived from an EMBL/GenBank/DDBJ whole genome shotgun (WGS) entry which is preliminary data.</text>
</comment>
<organism evidence="3 4">
    <name type="scientific">Kangiella taiwanensis</name>
    <dbReference type="NCBI Taxonomy" id="1079179"/>
    <lineage>
        <taxon>Bacteria</taxon>
        <taxon>Pseudomonadati</taxon>
        <taxon>Pseudomonadota</taxon>
        <taxon>Gammaproteobacteria</taxon>
        <taxon>Kangiellales</taxon>
        <taxon>Kangiellaceae</taxon>
        <taxon>Kangiella</taxon>
    </lineage>
</organism>